<dbReference type="InterPro" id="IPR032675">
    <property type="entry name" value="LRR_dom_sf"/>
</dbReference>
<dbReference type="PANTHER" id="PTHR38926">
    <property type="entry name" value="F-BOX DOMAIN CONTAINING PROTEIN, EXPRESSED"/>
    <property type="match status" value="1"/>
</dbReference>
<protein>
    <recommendedName>
        <fullName evidence="3">Protein zer-1</fullName>
    </recommendedName>
</protein>
<dbReference type="OrthoDB" id="6478541at2759"/>
<dbReference type="Gene3D" id="3.80.10.10">
    <property type="entry name" value="Ribonuclease Inhibitor"/>
    <property type="match status" value="1"/>
</dbReference>
<proteinExistence type="predicted"/>
<sequence>MSSLYMICLDRIYEFLKEGMWKSCIPNPFSDLPTKAVNELMDLSDDDEDYSKIGDVLLLLTSGRLTRLDLCPFNPKAEQDLIVSAIQKTGSICLRNFPLNSEELIFHFVRNIISWNPYLQEFHSRVHPVSYVFLKCPNLRILKIYDPCEEFPVSNSPLDLSVLSSLRNLEVLHVFDMDTDTIANVLETCPKLISIGLNDCLDSLEEIAQCRQNNFLLNLDVNRHFQLRRCVWGKESRREIRHERQEYISGFGGKIRSAVEFCPLLQELIIHVHQKDGYEALRLLKQLTLLRIHFQNCLGDFLPDFVALLQEIGPQLKHLSVFGKEEPFRRNDGVPVDVICDRCPDLQSLEIWSSIFMKDSSRRSCDLALRRLTLYLEKADVDQEIHEEQGSLLFLLSNCKRLEELHLDSTESLNDALLNQIFERNPFAQLKVSCIEESSLTREGFQMICEKAVSVETVIVVSDGEQHFYDANRLFNDANIRYSKDLYAYVNSKEFFYCRLNEKRF</sequence>
<dbReference type="Proteomes" id="UP000499080">
    <property type="component" value="Unassembled WGS sequence"/>
</dbReference>
<dbReference type="EMBL" id="BGPR01015679">
    <property type="protein sequence ID" value="GBN70204.1"/>
    <property type="molecule type" value="Genomic_DNA"/>
</dbReference>
<evidence type="ECO:0000313" key="2">
    <source>
        <dbReference type="Proteomes" id="UP000499080"/>
    </source>
</evidence>
<evidence type="ECO:0000313" key="1">
    <source>
        <dbReference type="EMBL" id="GBN70204.1"/>
    </source>
</evidence>
<reference evidence="1 2" key="1">
    <citation type="journal article" date="2019" name="Sci. Rep.">
        <title>Orb-weaving spider Araneus ventricosus genome elucidates the spidroin gene catalogue.</title>
        <authorList>
            <person name="Kono N."/>
            <person name="Nakamura H."/>
            <person name="Ohtoshi R."/>
            <person name="Moran D.A.P."/>
            <person name="Shinohara A."/>
            <person name="Yoshida Y."/>
            <person name="Fujiwara M."/>
            <person name="Mori M."/>
            <person name="Tomita M."/>
            <person name="Arakawa K."/>
        </authorList>
    </citation>
    <scope>NUCLEOTIDE SEQUENCE [LARGE SCALE GENOMIC DNA]</scope>
</reference>
<evidence type="ECO:0008006" key="3">
    <source>
        <dbReference type="Google" id="ProtNLM"/>
    </source>
</evidence>
<dbReference type="AlphaFoldDB" id="A0A4Y2R3E8"/>
<keyword evidence="2" id="KW-1185">Reference proteome</keyword>
<organism evidence="1 2">
    <name type="scientific">Araneus ventricosus</name>
    <name type="common">Orbweaver spider</name>
    <name type="synonym">Epeira ventricosa</name>
    <dbReference type="NCBI Taxonomy" id="182803"/>
    <lineage>
        <taxon>Eukaryota</taxon>
        <taxon>Metazoa</taxon>
        <taxon>Ecdysozoa</taxon>
        <taxon>Arthropoda</taxon>
        <taxon>Chelicerata</taxon>
        <taxon>Arachnida</taxon>
        <taxon>Araneae</taxon>
        <taxon>Araneomorphae</taxon>
        <taxon>Entelegynae</taxon>
        <taxon>Araneoidea</taxon>
        <taxon>Araneidae</taxon>
        <taxon>Araneus</taxon>
    </lineage>
</organism>
<gene>
    <name evidence="1" type="ORF">AVEN_231704_1</name>
</gene>
<dbReference type="PANTHER" id="PTHR38926:SF72">
    <property type="entry name" value="IM:7136021-RELATED"/>
    <property type="match status" value="1"/>
</dbReference>
<dbReference type="SUPFAM" id="SSF52047">
    <property type="entry name" value="RNI-like"/>
    <property type="match status" value="1"/>
</dbReference>
<name>A0A4Y2R3E8_ARAVE</name>
<comment type="caution">
    <text evidence="1">The sequence shown here is derived from an EMBL/GenBank/DDBJ whole genome shotgun (WGS) entry which is preliminary data.</text>
</comment>
<accession>A0A4Y2R3E8</accession>